<dbReference type="Pfam" id="PF00501">
    <property type="entry name" value="AMP-binding"/>
    <property type="match status" value="1"/>
</dbReference>
<evidence type="ECO:0000256" key="2">
    <source>
        <dbReference type="ARBA" id="ARBA00022840"/>
    </source>
</evidence>
<dbReference type="PROSITE" id="PS00455">
    <property type="entry name" value="AMP_BINDING"/>
    <property type="match status" value="1"/>
</dbReference>
<gene>
    <name evidence="4" type="ORF">SAMN05421742_11026</name>
</gene>
<evidence type="ECO:0000313" key="5">
    <source>
        <dbReference type="Proteomes" id="UP000217076"/>
    </source>
</evidence>
<evidence type="ECO:0000259" key="3">
    <source>
        <dbReference type="Pfam" id="PF00501"/>
    </source>
</evidence>
<dbReference type="EMBL" id="FNCV01000010">
    <property type="protein sequence ID" value="SDH68742.1"/>
    <property type="molecule type" value="Genomic_DNA"/>
</dbReference>
<proteinExistence type="predicted"/>
<dbReference type="STRING" id="83401.SAMN05421742_11026"/>
<dbReference type="GO" id="GO:0016020">
    <property type="term" value="C:membrane"/>
    <property type="evidence" value="ECO:0007669"/>
    <property type="project" value="TreeGrafter"/>
</dbReference>
<evidence type="ECO:0000256" key="1">
    <source>
        <dbReference type="ARBA" id="ARBA00022741"/>
    </source>
</evidence>
<organism evidence="4 5">
    <name type="scientific">Roseospirillum parvum</name>
    <dbReference type="NCBI Taxonomy" id="83401"/>
    <lineage>
        <taxon>Bacteria</taxon>
        <taxon>Pseudomonadati</taxon>
        <taxon>Pseudomonadota</taxon>
        <taxon>Alphaproteobacteria</taxon>
        <taxon>Rhodospirillales</taxon>
        <taxon>Rhodospirillaceae</taxon>
        <taxon>Roseospirillum</taxon>
    </lineage>
</organism>
<reference evidence="5" key="1">
    <citation type="submission" date="2016-10" db="EMBL/GenBank/DDBJ databases">
        <authorList>
            <person name="Varghese N."/>
            <person name="Submissions S."/>
        </authorList>
    </citation>
    <scope>NUCLEOTIDE SEQUENCE [LARGE SCALE GENOMIC DNA]</scope>
    <source>
        <strain evidence="5">930I</strain>
    </source>
</reference>
<dbReference type="SUPFAM" id="SSF56801">
    <property type="entry name" value="Acetyl-CoA synthetase-like"/>
    <property type="match status" value="1"/>
</dbReference>
<keyword evidence="1" id="KW-0547">Nucleotide-binding</keyword>
<keyword evidence="2" id="KW-0067">ATP-binding</keyword>
<dbReference type="Proteomes" id="UP000217076">
    <property type="component" value="Unassembled WGS sequence"/>
</dbReference>
<dbReference type="InterPro" id="IPR000873">
    <property type="entry name" value="AMP-dep_synth/lig_dom"/>
</dbReference>
<dbReference type="GO" id="GO:0005524">
    <property type="term" value="F:ATP binding"/>
    <property type="evidence" value="ECO:0007669"/>
    <property type="project" value="UniProtKB-KW"/>
</dbReference>
<dbReference type="Gene3D" id="3.40.50.12780">
    <property type="entry name" value="N-terminal domain of ligase-like"/>
    <property type="match status" value="1"/>
</dbReference>
<keyword evidence="5" id="KW-1185">Reference proteome</keyword>
<dbReference type="Pfam" id="PF23562">
    <property type="entry name" value="AMP-binding_C_3"/>
    <property type="match status" value="1"/>
</dbReference>
<dbReference type="InterPro" id="IPR020845">
    <property type="entry name" value="AMP-binding_CS"/>
</dbReference>
<name>A0A1G8EFP4_9PROT</name>
<protein>
    <submittedName>
        <fullName evidence="4">Long-chain acyl-CoA synthetase</fullName>
    </submittedName>
</protein>
<dbReference type="GO" id="GO:0004467">
    <property type="term" value="F:long-chain fatty acid-CoA ligase activity"/>
    <property type="evidence" value="ECO:0007669"/>
    <property type="project" value="TreeGrafter"/>
</dbReference>
<accession>A0A1G8EFP4</accession>
<dbReference type="InterPro" id="IPR042099">
    <property type="entry name" value="ANL_N_sf"/>
</dbReference>
<sequence>MVDATVASAGPERDTLPKLLMHNARIRPTLPAYREKDYGIWQTWSWREVEAEIFRMAAGLAELGFKRGDRMAIVGDNRPQLYWSMVAAQVLGGVPVPVYQDSVADEMVFVLEHAEVTFAMVEDQEQVDKLLECRTKGARVDHIIYEDPRGLRNYREEGVHALSAVLDSGARRLGREPDFAATEAKQGSGADLALMAYTSGTTGKPKGVMLTFDNLLTVARAAAEMEGLSERDEILAYLPMAWVGDFAFSVAQAYLCGFTVNCPESGETLLIDLREIGPTYLFSPPRIFENLLTTVMIRMEDAGSFKRRLFHYFMDHARTVGVALMDGRPVSLVDRLKYWLGELLVYGPLKNVLGFSRIRLAYTAGEAIGPEIFDFYRSIGINLKQIYGSTEASVFITVQPNGEVKPDTVGRPYPGVEIRIAENGEVMFKSAGVFAAYYKNDEATRETKTDDGWVHTGDAGLLDGDGHLKIIDRAKDVGHLNNGTMFAPKYIENKLKFFPFIKEAVAFGHERDYAAAFINIDLEAVGNWAERINLAYAGYADLASRPEVYAQIKDCVEKVNADLAQDDLLAGGQIRRFLILHKELDADDGELTRTRKVRRKFVAEKYAPQIAALYDEQVSEVYCETEVTQEDGRKYMIKADLRISPAKTFDPVRKAG</sequence>
<dbReference type="PANTHER" id="PTHR43272">
    <property type="entry name" value="LONG-CHAIN-FATTY-ACID--COA LIGASE"/>
    <property type="match status" value="1"/>
</dbReference>
<dbReference type="AlphaFoldDB" id="A0A1G8EFP4"/>
<dbReference type="PANTHER" id="PTHR43272:SF33">
    <property type="entry name" value="AMP-BINDING DOMAIN-CONTAINING PROTEIN-RELATED"/>
    <property type="match status" value="1"/>
</dbReference>
<dbReference type="RefSeq" id="WP_245689523.1">
    <property type="nucleotide sequence ID" value="NZ_FNCV01000010.1"/>
</dbReference>
<evidence type="ECO:0000313" key="4">
    <source>
        <dbReference type="EMBL" id="SDH68742.1"/>
    </source>
</evidence>
<feature type="domain" description="AMP-dependent synthetase/ligase" evidence="3">
    <location>
        <begin position="23"/>
        <end position="438"/>
    </location>
</feature>